<evidence type="ECO:0000313" key="2">
    <source>
        <dbReference type="EMBL" id="CAA9240148.1"/>
    </source>
</evidence>
<organism evidence="2">
    <name type="scientific">uncultured Armatimonadetes bacterium</name>
    <dbReference type="NCBI Taxonomy" id="157466"/>
    <lineage>
        <taxon>Bacteria</taxon>
        <taxon>Bacillati</taxon>
        <taxon>Armatimonadota</taxon>
        <taxon>environmental samples</taxon>
    </lineage>
</organism>
<dbReference type="SUPFAM" id="SSF51658">
    <property type="entry name" value="Xylose isomerase-like"/>
    <property type="match status" value="1"/>
</dbReference>
<sequence length="129" mass="13946">MASNIISVNLASYGGFAAGAYAHLERIGVRHVEIGVPAPERADSVRKELERHGLSAASLHCPFDLAEDEPEGMRPHLEAGRAMGVERFFISARAGDLPKPEAYRRLRAQAELADAYGITLALETHPDLG</sequence>
<dbReference type="Gene3D" id="3.20.20.150">
    <property type="entry name" value="Divalent-metal-dependent TIM barrel enzymes"/>
    <property type="match status" value="1"/>
</dbReference>
<reference evidence="2" key="1">
    <citation type="submission" date="2020-02" db="EMBL/GenBank/DDBJ databases">
        <authorList>
            <person name="Meier V. D."/>
        </authorList>
    </citation>
    <scope>NUCLEOTIDE SEQUENCE</scope>
    <source>
        <strain evidence="2">AVDCRST_MAG63</strain>
    </source>
</reference>
<dbReference type="InterPro" id="IPR013022">
    <property type="entry name" value="Xyl_isomerase-like_TIM-brl"/>
</dbReference>
<dbReference type="InterPro" id="IPR036237">
    <property type="entry name" value="Xyl_isomerase-like_sf"/>
</dbReference>
<proteinExistence type="predicted"/>
<dbReference type="EMBL" id="CADCTO010000184">
    <property type="protein sequence ID" value="CAA9240148.1"/>
    <property type="molecule type" value="Genomic_DNA"/>
</dbReference>
<dbReference type="AlphaFoldDB" id="A0A6J4I2Y8"/>
<name>A0A6J4I2Y8_9BACT</name>
<protein>
    <recommendedName>
        <fullName evidence="1">Xylose isomerase-like TIM barrel domain-containing protein</fullName>
    </recommendedName>
</protein>
<dbReference type="Pfam" id="PF01261">
    <property type="entry name" value="AP_endonuc_2"/>
    <property type="match status" value="1"/>
</dbReference>
<accession>A0A6J4I2Y8</accession>
<gene>
    <name evidence="2" type="ORF">AVDCRST_MAG63-1493</name>
</gene>
<evidence type="ECO:0000259" key="1">
    <source>
        <dbReference type="Pfam" id="PF01261"/>
    </source>
</evidence>
<feature type="domain" description="Xylose isomerase-like TIM barrel" evidence="1">
    <location>
        <begin position="24"/>
        <end position="127"/>
    </location>
</feature>